<feature type="signal peptide" evidence="5">
    <location>
        <begin position="1"/>
        <end position="27"/>
    </location>
</feature>
<organism evidence="7 8">
    <name type="scientific">Punica granatum</name>
    <name type="common">Pomegranate</name>
    <dbReference type="NCBI Taxonomy" id="22663"/>
    <lineage>
        <taxon>Eukaryota</taxon>
        <taxon>Viridiplantae</taxon>
        <taxon>Streptophyta</taxon>
        <taxon>Embryophyta</taxon>
        <taxon>Tracheophyta</taxon>
        <taxon>Spermatophyta</taxon>
        <taxon>Magnoliopsida</taxon>
        <taxon>eudicotyledons</taxon>
        <taxon>Gunneridae</taxon>
        <taxon>Pentapetalae</taxon>
        <taxon>rosids</taxon>
        <taxon>malvids</taxon>
        <taxon>Myrtales</taxon>
        <taxon>Lythraceae</taxon>
        <taxon>Punica</taxon>
    </lineage>
</organism>
<name>A0A2I0JPF4_PUNGR</name>
<proteinExistence type="predicted"/>
<protein>
    <recommendedName>
        <fullName evidence="6">Vacuolar protein 14 C-terminal Fig4-binding domain-containing protein</fullName>
    </recommendedName>
</protein>
<feature type="compositionally biased region" description="Basic residues" evidence="4">
    <location>
        <begin position="102"/>
        <end position="117"/>
    </location>
</feature>
<comment type="subcellular location">
    <subcellularLocation>
        <location evidence="1">Endomembrane system</location>
    </subcellularLocation>
</comment>
<keyword evidence="2" id="KW-0677">Repeat</keyword>
<feature type="region of interest" description="Disordered" evidence="4">
    <location>
        <begin position="101"/>
        <end position="154"/>
    </location>
</feature>
<dbReference type="PANTHER" id="PTHR16023">
    <property type="entry name" value="TAX1 BINDING PROTEIN-RELATED"/>
    <property type="match status" value="1"/>
</dbReference>
<keyword evidence="3" id="KW-0472">Membrane</keyword>
<comment type="caution">
    <text evidence="7">The sequence shown here is derived from an EMBL/GenBank/DDBJ whole genome shotgun (WGS) entry which is preliminary data.</text>
</comment>
<feature type="region of interest" description="Disordered" evidence="4">
    <location>
        <begin position="68"/>
        <end position="87"/>
    </location>
</feature>
<feature type="domain" description="Vacuolar protein 14 C-terminal Fig4-binding" evidence="6">
    <location>
        <begin position="1"/>
        <end position="38"/>
    </location>
</feature>
<reference evidence="7 8" key="1">
    <citation type="submission" date="2017-11" db="EMBL/GenBank/DDBJ databases">
        <title>De-novo sequencing of pomegranate (Punica granatum L.) genome.</title>
        <authorList>
            <person name="Akparov Z."/>
            <person name="Amiraslanov A."/>
            <person name="Hajiyeva S."/>
            <person name="Abbasov M."/>
            <person name="Kaur K."/>
            <person name="Hamwieh A."/>
            <person name="Solovyev V."/>
            <person name="Salamov A."/>
            <person name="Braich B."/>
            <person name="Kosarev P."/>
            <person name="Mahmoud A."/>
            <person name="Hajiyev E."/>
            <person name="Babayeva S."/>
            <person name="Izzatullayeva V."/>
            <person name="Mammadov A."/>
            <person name="Mammadov A."/>
            <person name="Sharifova S."/>
            <person name="Ojaghi J."/>
            <person name="Eynullazada K."/>
            <person name="Bayramov B."/>
            <person name="Abdulazimova A."/>
            <person name="Shahmuradov I."/>
        </authorList>
    </citation>
    <scope>NUCLEOTIDE SEQUENCE [LARGE SCALE GENOMIC DNA]</scope>
    <source>
        <strain evidence="8">cv. AG2017</strain>
        <tissue evidence="7">Leaf</tissue>
    </source>
</reference>
<dbReference type="AlphaFoldDB" id="A0A2I0JPF4"/>
<keyword evidence="8" id="KW-1185">Reference proteome</keyword>
<dbReference type="STRING" id="22663.A0A2I0JPF4"/>
<accession>A0A2I0JPF4</accession>
<feature type="compositionally biased region" description="Low complexity" evidence="4">
    <location>
        <begin position="138"/>
        <end position="154"/>
    </location>
</feature>
<evidence type="ECO:0000259" key="6">
    <source>
        <dbReference type="Pfam" id="PF11916"/>
    </source>
</evidence>
<evidence type="ECO:0000256" key="4">
    <source>
        <dbReference type="SAM" id="MobiDB-lite"/>
    </source>
</evidence>
<evidence type="ECO:0000256" key="1">
    <source>
        <dbReference type="ARBA" id="ARBA00004308"/>
    </source>
</evidence>
<dbReference type="Pfam" id="PF11916">
    <property type="entry name" value="Vac14_Fig4_bd"/>
    <property type="match status" value="1"/>
</dbReference>
<dbReference type="InterPro" id="IPR026825">
    <property type="entry name" value="Vac14"/>
</dbReference>
<feature type="chain" id="PRO_5014179233" description="Vacuolar protein 14 C-terminal Fig4-binding domain-containing protein" evidence="5">
    <location>
        <begin position="28"/>
        <end position="154"/>
    </location>
</feature>
<keyword evidence="5" id="KW-0732">Signal</keyword>
<dbReference type="PANTHER" id="PTHR16023:SF0">
    <property type="entry name" value="PROTEIN VAC14 HOMOLOG"/>
    <property type="match status" value="1"/>
</dbReference>
<gene>
    <name evidence="7" type="ORF">CRG98_021409</name>
</gene>
<sequence>LLDPGRYTWLLKVLYGLLMLLPQQSAAFKILRTRLKTVPPYSFSGEQIRRTSSGTPYSQRLQHMPSGSQIMVDGDLGQDSSGSLHNGINFAARLQQFEQMQRQHRLHAKLQSQKHRNNPTSSKEQQKSEEQPSASDISRPPSRTSRRGPGQLQL</sequence>
<evidence type="ECO:0000313" key="7">
    <source>
        <dbReference type="EMBL" id="PKI58187.1"/>
    </source>
</evidence>
<dbReference type="EMBL" id="PGOL01001425">
    <property type="protein sequence ID" value="PKI58187.1"/>
    <property type="molecule type" value="Genomic_DNA"/>
</dbReference>
<dbReference type="GO" id="GO:0006661">
    <property type="term" value="P:phosphatidylinositol biosynthetic process"/>
    <property type="evidence" value="ECO:0007669"/>
    <property type="project" value="InterPro"/>
</dbReference>
<evidence type="ECO:0000256" key="5">
    <source>
        <dbReference type="SAM" id="SignalP"/>
    </source>
</evidence>
<dbReference type="Proteomes" id="UP000233551">
    <property type="component" value="Unassembled WGS sequence"/>
</dbReference>
<evidence type="ECO:0000256" key="3">
    <source>
        <dbReference type="ARBA" id="ARBA00023136"/>
    </source>
</evidence>
<dbReference type="GO" id="GO:0010008">
    <property type="term" value="C:endosome membrane"/>
    <property type="evidence" value="ECO:0007669"/>
    <property type="project" value="TreeGrafter"/>
</dbReference>
<evidence type="ECO:0000313" key="8">
    <source>
        <dbReference type="Proteomes" id="UP000233551"/>
    </source>
</evidence>
<dbReference type="GO" id="GO:0070772">
    <property type="term" value="C:PAS complex"/>
    <property type="evidence" value="ECO:0007669"/>
    <property type="project" value="InterPro"/>
</dbReference>
<dbReference type="InterPro" id="IPR021841">
    <property type="entry name" value="VAC14_Fig4p-bd"/>
</dbReference>
<feature type="non-terminal residue" evidence="7">
    <location>
        <position position="1"/>
    </location>
</feature>
<evidence type="ECO:0000256" key="2">
    <source>
        <dbReference type="ARBA" id="ARBA00022737"/>
    </source>
</evidence>